<dbReference type="CDD" id="cd09731">
    <property type="entry name" value="Cse2_I-E"/>
    <property type="match status" value="1"/>
</dbReference>
<keyword evidence="2" id="KW-1185">Reference proteome</keyword>
<reference evidence="1 2" key="1">
    <citation type="submission" date="2024-02" db="EMBL/GenBank/DDBJ databases">
        <title>Deinococcus xinjiangensis NBRC 107630.</title>
        <authorList>
            <person name="Ichikawa N."/>
            <person name="Katano-Makiyama Y."/>
            <person name="Hidaka K."/>
        </authorList>
    </citation>
    <scope>NUCLEOTIDE SEQUENCE [LARGE SCALE GENOMIC DNA]</scope>
    <source>
        <strain evidence="1 2">NBRC 107630</strain>
    </source>
</reference>
<gene>
    <name evidence="1" type="ORF">Dxin01_02136</name>
</gene>
<dbReference type="Pfam" id="PF09485">
    <property type="entry name" value="CRISPR_Cse2"/>
    <property type="match status" value="1"/>
</dbReference>
<dbReference type="EMBL" id="BAABRN010000022">
    <property type="protein sequence ID" value="GAA5502392.1"/>
    <property type="molecule type" value="Genomic_DNA"/>
</dbReference>
<proteinExistence type="predicted"/>
<organism evidence="1 2">
    <name type="scientific">Deinococcus xinjiangensis</name>
    <dbReference type="NCBI Taxonomy" id="457454"/>
    <lineage>
        <taxon>Bacteria</taxon>
        <taxon>Thermotogati</taxon>
        <taxon>Deinococcota</taxon>
        <taxon>Deinococci</taxon>
        <taxon>Deinococcales</taxon>
        <taxon>Deinococcaceae</taxon>
        <taxon>Deinococcus</taxon>
    </lineage>
</organism>
<name>A0ABP9VAV0_9DEIO</name>
<dbReference type="InterPro" id="IPR038287">
    <property type="entry name" value="Cse2_sf"/>
</dbReference>
<dbReference type="RefSeq" id="WP_353542362.1">
    <property type="nucleotide sequence ID" value="NZ_BAABRN010000022.1"/>
</dbReference>
<evidence type="ECO:0000313" key="2">
    <source>
        <dbReference type="Proteomes" id="UP001458946"/>
    </source>
</evidence>
<dbReference type="InterPro" id="IPR013382">
    <property type="entry name" value="CRISPR-assoc_prot_Cse2"/>
</dbReference>
<accession>A0ABP9VAV0</accession>
<protein>
    <recommendedName>
        <fullName evidence="3">Type I-E CRISPR-associated protein Cse2/CasB</fullName>
    </recommendedName>
</protein>
<dbReference type="NCBIfam" id="TIGR02548">
    <property type="entry name" value="casB_cse2"/>
    <property type="match status" value="1"/>
</dbReference>
<dbReference type="Proteomes" id="UP001458946">
    <property type="component" value="Unassembled WGS sequence"/>
</dbReference>
<evidence type="ECO:0008006" key="3">
    <source>
        <dbReference type="Google" id="ProtNLM"/>
    </source>
</evidence>
<evidence type="ECO:0000313" key="1">
    <source>
        <dbReference type="EMBL" id="GAA5502392.1"/>
    </source>
</evidence>
<comment type="caution">
    <text evidence="1">The sequence shown here is derived from an EMBL/GenBank/DDBJ whole genome shotgun (WGS) entry which is preliminary data.</text>
</comment>
<dbReference type="Gene3D" id="1.10.520.40">
    <property type="entry name" value="CRISPR-associated protein Cse2"/>
    <property type="match status" value="1"/>
</dbReference>
<sequence>MTDVAETQTSLDRQIAKWQTFFDLLGEMDRGQLAKLRHSLSNRPAHFLTGTIYAAELEHSLKNDWQRAVLETVAGLFALIERPHDEQTEDEEVRREQRKRQPLGQLLGELHIAQNRKSGRKLDASSSIEKRFLALLDSDEYALPYQLRQAITLLDASEIKPDWSQLTNDLMFWQSRSGNRIRQDWSDAFYLVAEKEMRRIANLDSTNAQAPETPSEDTP</sequence>